<name>A0A420HH62_9PEZI</name>
<keyword evidence="1" id="KW-0732">Signal</keyword>
<dbReference type="AlphaFoldDB" id="A0A420HH62"/>
<proteinExistence type="predicted"/>
<dbReference type="EMBL" id="MCBR01019441">
    <property type="protein sequence ID" value="RKF56750.1"/>
    <property type="molecule type" value="Genomic_DNA"/>
</dbReference>
<reference evidence="2 3" key="1">
    <citation type="journal article" date="2018" name="BMC Genomics">
        <title>Comparative genome analyses reveal sequence features reflecting distinct modes of host-adaptation between dicot and monocot powdery mildew.</title>
        <authorList>
            <person name="Wu Y."/>
            <person name="Ma X."/>
            <person name="Pan Z."/>
            <person name="Kale S.D."/>
            <person name="Song Y."/>
            <person name="King H."/>
            <person name="Zhang Q."/>
            <person name="Presley C."/>
            <person name="Deng X."/>
            <person name="Wei C.I."/>
            <person name="Xiao S."/>
        </authorList>
    </citation>
    <scope>NUCLEOTIDE SEQUENCE [LARGE SCALE GENOMIC DNA]</scope>
    <source>
        <strain evidence="2">UCSC1</strain>
    </source>
</reference>
<organism evidence="2 3">
    <name type="scientific">Golovinomyces cichoracearum</name>
    <dbReference type="NCBI Taxonomy" id="62708"/>
    <lineage>
        <taxon>Eukaryota</taxon>
        <taxon>Fungi</taxon>
        <taxon>Dikarya</taxon>
        <taxon>Ascomycota</taxon>
        <taxon>Pezizomycotina</taxon>
        <taxon>Leotiomycetes</taxon>
        <taxon>Erysiphales</taxon>
        <taxon>Erysiphaceae</taxon>
        <taxon>Golovinomyces</taxon>
    </lineage>
</organism>
<gene>
    <name evidence="2" type="ORF">GcC1_05165</name>
</gene>
<feature type="chain" id="PRO_5019017738" evidence="1">
    <location>
        <begin position="29"/>
        <end position="159"/>
    </location>
</feature>
<comment type="caution">
    <text evidence="2">The sequence shown here is derived from an EMBL/GenBank/DDBJ whole genome shotgun (WGS) entry which is preliminary data.</text>
</comment>
<feature type="signal peptide" evidence="1">
    <location>
        <begin position="1"/>
        <end position="28"/>
    </location>
</feature>
<dbReference type="Proteomes" id="UP000285405">
    <property type="component" value="Unassembled WGS sequence"/>
</dbReference>
<sequence length="159" mass="18074">MLFRASSMSIALFILFLDIATVTFVVHANDHLPKVRDQLSRRLLSVYCGKTRHTGSTVQESIKSAMNNPNKEIKNRVNGKANDASHGTYEVLLPSPSRSSVSDHAIVDEQGKFVKAFRKKILPNGNFVTTECKSKIYDEKKIQQEKEETYHILTQLWNH</sequence>
<accession>A0A420HH62</accession>
<protein>
    <submittedName>
        <fullName evidence="2">Uncharacterized protein</fullName>
    </submittedName>
</protein>
<evidence type="ECO:0000256" key="1">
    <source>
        <dbReference type="SAM" id="SignalP"/>
    </source>
</evidence>
<evidence type="ECO:0000313" key="3">
    <source>
        <dbReference type="Proteomes" id="UP000285405"/>
    </source>
</evidence>
<evidence type="ECO:0000313" key="2">
    <source>
        <dbReference type="EMBL" id="RKF56750.1"/>
    </source>
</evidence>